<dbReference type="EMBL" id="JABFCR010000064">
    <property type="protein sequence ID" value="NNU34713.1"/>
    <property type="molecule type" value="Genomic_DNA"/>
</dbReference>
<dbReference type="SUPFAM" id="SSF110997">
    <property type="entry name" value="Sporulation related repeat"/>
    <property type="match status" value="1"/>
</dbReference>
<accession>A0ABX1W516</accession>
<organism evidence="2 3">
    <name type="scientific">Mucilaginibacter humi</name>
    <dbReference type="NCBI Taxonomy" id="2732510"/>
    <lineage>
        <taxon>Bacteria</taxon>
        <taxon>Pseudomonadati</taxon>
        <taxon>Bacteroidota</taxon>
        <taxon>Sphingobacteriia</taxon>
        <taxon>Sphingobacteriales</taxon>
        <taxon>Sphingobacteriaceae</taxon>
        <taxon>Mucilaginibacter</taxon>
    </lineage>
</organism>
<dbReference type="InterPro" id="IPR007730">
    <property type="entry name" value="SPOR-like_dom"/>
</dbReference>
<dbReference type="InterPro" id="IPR036680">
    <property type="entry name" value="SPOR-like_sf"/>
</dbReference>
<dbReference type="Proteomes" id="UP000566071">
    <property type="component" value="Unassembled WGS sequence"/>
</dbReference>
<feature type="domain" description="SPOR" evidence="1">
    <location>
        <begin position="89"/>
        <end position="149"/>
    </location>
</feature>
<dbReference type="Pfam" id="PF05036">
    <property type="entry name" value="SPOR"/>
    <property type="match status" value="1"/>
</dbReference>
<evidence type="ECO:0000313" key="2">
    <source>
        <dbReference type="EMBL" id="NNU34713.1"/>
    </source>
</evidence>
<comment type="caution">
    <text evidence="2">The sequence shown here is derived from an EMBL/GenBank/DDBJ whole genome shotgun (WGS) entry which is preliminary data.</text>
</comment>
<evidence type="ECO:0000313" key="3">
    <source>
        <dbReference type="Proteomes" id="UP000566071"/>
    </source>
</evidence>
<dbReference type="Gene3D" id="3.30.70.1070">
    <property type="entry name" value="Sporulation related repeat"/>
    <property type="match status" value="1"/>
</dbReference>
<keyword evidence="3" id="KW-1185">Reference proteome</keyword>
<protein>
    <submittedName>
        <fullName evidence="2">SPOR domain-containing protein</fullName>
    </submittedName>
</protein>
<reference evidence="2 3" key="1">
    <citation type="submission" date="2020-05" db="EMBL/GenBank/DDBJ databases">
        <authorList>
            <person name="Khan S.A."/>
            <person name="Jeon C.O."/>
            <person name="Chun B.H."/>
        </authorList>
    </citation>
    <scope>NUCLEOTIDE SEQUENCE [LARGE SCALE GENOMIC DNA]</scope>
    <source>
        <strain evidence="2 3">S1162</strain>
    </source>
</reference>
<sequence length="170" mass="17993">MMDTVIVFLDTDCPLDDFGSTSFIITLGLVTVDAIRKGKIPGNAFAMEVIPQIIKPKAVPAQANKPVTAMDKLEAASPLLAPPSTATGTGRFEVYAVSTESITAANAAIKTLRKGGFDPRWVKDATGPLYHISIGHFATKEEAKSFAAKAIESGKVPGGNAYFIEIIPNK</sequence>
<name>A0ABX1W516_9SPHI</name>
<dbReference type="RefSeq" id="WP_175270385.1">
    <property type="nucleotide sequence ID" value="NZ_JABFCR010000064.1"/>
</dbReference>
<proteinExistence type="predicted"/>
<gene>
    <name evidence="2" type="ORF">HK413_12790</name>
</gene>
<evidence type="ECO:0000259" key="1">
    <source>
        <dbReference type="Pfam" id="PF05036"/>
    </source>
</evidence>